<dbReference type="OrthoDB" id="4981820at2"/>
<evidence type="ECO:0000259" key="4">
    <source>
        <dbReference type="Pfam" id="PF21725"/>
    </source>
</evidence>
<dbReference type="NCBIfam" id="TIGR03696">
    <property type="entry name" value="Rhs_assc_core"/>
    <property type="match status" value="1"/>
</dbReference>
<dbReference type="InterPro" id="IPR031325">
    <property type="entry name" value="RHS_repeat"/>
</dbReference>
<dbReference type="Gene3D" id="2.180.10.10">
    <property type="entry name" value="RHS repeat-associated core"/>
    <property type="match status" value="4"/>
</dbReference>
<protein>
    <submittedName>
        <fullName evidence="6">Type IV secretion protein Rhs</fullName>
    </submittedName>
</protein>
<feature type="region of interest" description="Disordered" evidence="2">
    <location>
        <begin position="1119"/>
        <end position="1183"/>
    </location>
</feature>
<comment type="caution">
    <text evidence="6">The sequence shown here is derived from an EMBL/GenBank/DDBJ whole genome shotgun (WGS) entry which is preliminary data.</text>
</comment>
<gene>
    <name evidence="6" type="ORF">SFRA_005650</name>
</gene>
<dbReference type="Pfam" id="PF21725">
    <property type="entry name" value="T7SS_signal"/>
    <property type="match status" value="1"/>
</dbReference>
<dbReference type="SUPFAM" id="SSF69304">
    <property type="entry name" value="Tricorn protease N-terminal domain"/>
    <property type="match status" value="2"/>
</dbReference>
<feature type="compositionally biased region" description="Basic and acidic residues" evidence="2">
    <location>
        <begin position="387"/>
        <end position="403"/>
    </location>
</feature>
<reference evidence="6 7" key="1">
    <citation type="journal article" date="2014" name="Genome Announc.">
        <title>Draft Genome Sequence of Streptomyces fradiae ATCC 19609, a Strain Highly Sensitive to Antibiotics.</title>
        <authorList>
            <person name="Bekker O.B."/>
            <person name="Klimina K.M."/>
            <person name="Vatlin A.A."/>
            <person name="Zakharevich N.V."/>
            <person name="Kasianov A.S."/>
            <person name="Danilenko V.N."/>
        </authorList>
    </citation>
    <scope>NUCLEOTIDE SEQUENCE [LARGE SCALE GENOMIC DNA]</scope>
    <source>
        <strain evidence="6 7">ATCC 19609</strain>
    </source>
</reference>
<feature type="domain" description="Putative T7SS secretion signal" evidence="4">
    <location>
        <begin position="12"/>
        <end position="262"/>
    </location>
</feature>
<feature type="region of interest" description="Disordered" evidence="2">
    <location>
        <begin position="370"/>
        <end position="403"/>
    </location>
</feature>
<dbReference type="InterPro" id="IPR006530">
    <property type="entry name" value="YD"/>
</dbReference>
<dbReference type="PANTHER" id="PTHR32305:SF15">
    <property type="entry name" value="PROTEIN RHSA-RELATED"/>
    <property type="match status" value="1"/>
</dbReference>
<evidence type="ECO:0000259" key="5">
    <source>
        <dbReference type="Pfam" id="PF25023"/>
    </source>
</evidence>
<dbReference type="Pfam" id="PF25023">
    <property type="entry name" value="TEN_YD-shell"/>
    <property type="match status" value="1"/>
</dbReference>
<feature type="compositionally biased region" description="Low complexity" evidence="2">
    <location>
        <begin position="1127"/>
        <end position="1182"/>
    </location>
</feature>
<sequence>MAGIGDFIPDPVEEWAEDRAGEAGEFVEGLGDGTADALEGVGWQGGANWVREKSGSVANAMGADVAELDLGQSEDPKKLIHGSPGKLRSTAGHLADFRKAFENVGNGLKKVDAGALRGEAARAFEEKVAGEPKRWFAAADACEKAAQALNDFADTVEWAQGRARQAIDLYQRGKRASAQARADHIEQLAAYGAAVETYNALPAEKQAAADRPRKPGDPGDAGKAEMAAARETLEEARRQRDAALRTAAASVGAARDKAPAAPSYAEQVKDGLLGMHLEGSHRVGGILRGSAGVLNYIHAVNPLHPYNLTHPAEYATNLNATTAGLIQTVNDPGAAAKTLYDQYQKDPAEGQGRLLPELLGTRGAGAAKKIAGAGRHAAAGRSPARGDLGKDGPETHKTRDCDRTCKGTDPVDLATGRMYLPQTDVVVPGALPLVFTRRVESGYRSGRWFGPSWSSTADQRLEIDAEGVVLVTEDGLLQAYPHPAPGQPTLPAMGPRHALDRTPGGDYTVTDPDTGHIRHFTGPEGAEPGGDGVARLAEISDRNGHHLTFEYDTDGTPLGIVHDAGHHLRFTTEDGRITALRLAGAAEDGSDLELVRYGYTDGDLTEVTGSSGLPLRFTYDDERRVIAWTDTNDRRYDYVYDDRDRCIAEGGTDGHLALRIDYGTADPETGHRTTTVTTAQGHTSRYLIDGRCNVIAETDPTGAVTRTAYDARDRVISRTDPLGHTTAFRYDEAGRLTAAFHPDGSESTAVYNDLGLPTTVTHPGGAVWQQTYDEAGNRLALTDPSGATTRYTYDDRGHPATVTDALGHTTTVRCDEAGRLLSVTDPLGGETAYERDALGRITAVTDPAGGRTRLAWSVEGKLLRRTGPDGAEESWTYDGEGNCTTYTDAIGAVTRYEYTHFDLLAAQTGPDGVRYEFGHGPDLLLRTVTNPQGLNWSYSYDAAGRLVSETDFDGRTLTYTYDPAGRLASRTNALGETIRFEHDALGRITSKDTAGTVTHYTYDRAGRLTEASNPEATILLHRDRLGRVKSETVNGRTTSYRYDALGRRVSRVTPMGAQATRTYDAAGRTASLTTSGHAFAYAHDPAGRELSRHFGERVTLDQTWDPAGRLTTQSLRARPTGLRGAEPDAAAWGPGTAGTAVPGAAPDAGAASGPTPGTGAAGAAVPGPWTTGSGAAGAAGTTDASEIRRHRAYTYRPDGHLTAVHDQLAGGGRRFDLDAAGRVTAVHAANWTERYAYDPAGNQTEAAWPSDHASPEATGPRTYAGTRITHAGAVRYEHDAQGRITLRQKKRPSRKPDTWRYEWDAEDRLTAVVTPDGTRWRYLYDPLGRRTAKQRLAADGSIAEEVTFTWDGTTLAEQTTTSPDLPNPVTLTWDHDGLRPIAQTERITAAGAPQHVIDARFFAIVTDLVGTPTELVDESGTITWHTRTTLWGTTTWAADSTAYTPLRFPGQYFDPETGLHYNYFRYYDPETARYTSQDPLGLVPAPNPLIYVENPFHETDPLGLFSCPRTANAAQLKDFYEQAQKYGKGGVRELENGRIRFYGEIAPARTAGEMVGRRLVREWDPLTGAKRVWHETLDGEGNVRIVRPDVDVTGGKKVHYMFDADGNFTGTF</sequence>
<keyword evidence="1" id="KW-0677">Repeat</keyword>
<dbReference type="InterPro" id="IPR050708">
    <property type="entry name" value="T6SS_VgrG/RHS"/>
</dbReference>
<accession>A0A3R7HL64</accession>
<dbReference type="Gene3D" id="3.90.930.1">
    <property type="match status" value="1"/>
</dbReference>
<evidence type="ECO:0000313" key="6">
    <source>
        <dbReference type="EMBL" id="RKM98018.1"/>
    </source>
</evidence>
<feature type="domain" description="DUF6531" evidence="3">
    <location>
        <begin position="409"/>
        <end position="477"/>
    </location>
</feature>
<feature type="region of interest" description="Disordered" evidence="2">
    <location>
        <begin position="203"/>
        <end position="227"/>
    </location>
</feature>
<evidence type="ECO:0000313" key="7">
    <source>
        <dbReference type="Proteomes" id="UP000028058"/>
    </source>
</evidence>
<dbReference type="InterPro" id="IPR045351">
    <property type="entry name" value="DUF6531"/>
</dbReference>
<dbReference type="Pfam" id="PF20148">
    <property type="entry name" value="DUF6531"/>
    <property type="match status" value="1"/>
</dbReference>
<organism evidence="6 7">
    <name type="scientific">Streptomyces xinghaiensis</name>
    <dbReference type="NCBI Taxonomy" id="1038928"/>
    <lineage>
        <taxon>Bacteria</taxon>
        <taxon>Bacillati</taxon>
        <taxon>Actinomycetota</taxon>
        <taxon>Actinomycetes</taxon>
        <taxon>Kitasatosporales</taxon>
        <taxon>Streptomycetaceae</taxon>
        <taxon>Streptomyces</taxon>
    </lineage>
</organism>
<feature type="domain" description="Teneurin-like YD-shell" evidence="5">
    <location>
        <begin position="937"/>
        <end position="1101"/>
    </location>
</feature>
<feature type="compositionally biased region" description="Low complexity" evidence="2">
    <location>
        <begin position="370"/>
        <end position="386"/>
    </location>
</feature>
<proteinExistence type="predicted"/>
<dbReference type="InterPro" id="IPR022385">
    <property type="entry name" value="Rhs_assc_core"/>
</dbReference>
<feature type="compositionally biased region" description="Basic and acidic residues" evidence="2">
    <location>
        <begin position="207"/>
        <end position="223"/>
    </location>
</feature>
<dbReference type="PANTHER" id="PTHR32305">
    <property type="match status" value="1"/>
</dbReference>
<dbReference type="Proteomes" id="UP000028058">
    <property type="component" value="Unassembled WGS sequence"/>
</dbReference>
<dbReference type="InterPro" id="IPR049082">
    <property type="entry name" value="T7SS_signal"/>
</dbReference>
<dbReference type="InterPro" id="IPR056823">
    <property type="entry name" value="TEN-like_YD-shell"/>
</dbReference>
<evidence type="ECO:0000259" key="3">
    <source>
        <dbReference type="Pfam" id="PF20148"/>
    </source>
</evidence>
<evidence type="ECO:0000256" key="2">
    <source>
        <dbReference type="SAM" id="MobiDB-lite"/>
    </source>
</evidence>
<evidence type="ECO:0000256" key="1">
    <source>
        <dbReference type="ARBA" id="ARBA00022737"/>
    </source>
</evidence>
<dbReference type="NCBIfam" id="TIGR01643">
    <property type="entry name" value="YD_repeat_2x"/>
    <property type="match status" value="13"/>
</dbReference>
<keyword evidence="7" id="KW-1185">Reference proteome</keyword>
<dbReference type="RefSeq" id="WP_050363843.1">
    <property type="nucleotide sequence ID" value="NZ_CP134822.1"/>
</dbReference>
<dbReference type="Pfam" id="PF05593">
    <property type="entry name" value="RHS_repeat"/>
    <property type="match status" value="5"/>
</dbReference>
<dbReference type="EMBL" id="JNAD02000002">
    <property type="protein sequence ID" value="RKM98018.1"/>
    <property type="molecule type" value="Genomic_DNA"/>
</dbReference>
<name>A0A3R7HL64_9ACTN</name>